<protein>
    <recommendedName>
        <fullName evidence="1">Methyltransferase type 11 domain-containing protein</fullName>
    </recommendedName>
</protein>
<dbReference type="Pfam" id="PF08241">
    <property type="entry name" value="Methyltransf_11"/>
    <property type="match status" value="1"/>
</dbReference>
<dbReference type="GO" id="GO:0008757">
    <property type="term" value="F:S-adenosylmethionine-dependent methyltransferase activity"/>
    <property type="evidence" value="ECO:0007669"/>
    <property type="project" value="InterPro"/>
</dbReference>
<reference evidence="2" key="1">
    <citation type="journal article" date="2016" name="Sci. Rep.">
        <title>Genomics of high molecular weight plasmids isolated from an on-farm biopurification system.</title>
        <authorList>
            <person name="Martini M.C."/>
            <person name="Wibberg D."/>
            <person name="Lozano M."/>
            <person name="Torres Tejerizo G."/>
            <person name="Albicoro F.J."/>
            <person name="Jaenicke S."/>
            <person name="van Elsas J.D."/>
            <person name="Petroni A."/>
            <person name="Garcillan-Barcia M.P."/>
            <person name="de la Cruz F."/>
            <person name="Schluter A."/>
            <person name="Puhler A."/>
            <person name="Pistorio M."/>
            <person name="Lagares A."/>
            <person name="Del Papa M.F."/>
        </authorList>
    </citation>
    <scope>NUCLEOTIDE SEQUENCE</scope>
    <source>
        <plasmid evidence="2">pMC1</plasmid>
    </source>
</reference>
<proteinExistence type="predicted"/>
<gene>
    <name evidence="2" type="ORF">MCM2015_pMC1_43</name>
</gene>
<dbReference type="AlphaFoldDB" id="A0A1A7GDF6"/>
<dbReference type="InterPro" id="IPR013216">
    <property type="entry name" value="Methyltransf_11"/>
</dbReference>
<geneLocation type="plasmid" evidence="2">
    <name>pMC1</name>
</geneLocation>
<organism evidence="2">
    <name type="scientific">biofilter metagenome</name>
    <dbReference type="NCBI Taxonomy" id="1070537"/>
    <lineage>
        <taxon>unclassified sequences</taxon>
        <taxon>metagenomes</taxon>
        <taxon>ecological metagenomes</taxon>
    </lineage>
</organism>
<dbReference type="Gene3D" id="3.40.50.150">
    <property type="entry name" value="Vaccinia Virus protein VP39"/>
    <property type="match status" value="1"/>
</dbReference>
<dbReference type="SUPFAM" id="SSF53335">
    <property type="entry name" value="S-adenosyl-L-methionine-dependent methyltransferases"/>
    <property type="match status" value="1"/>
</dbReference>
<keyword evidence="2" id="KW-0614">Plasmid</keyword>
<evidence type="ECO:0000313" key="2">
    <source>
        <dbReference type="EMBL" id="CVK35484.1"/>
    </source>
</evidence>
<accession>A0A1A7GDF6</accession>
<dbReference type="EMBL" id="LT158601">
    <property type="protein sequence ID" value="CVK35484.1"/>
    <property type="molecule type" value="Genomic_DNA"/>
</dbReference>
<sequence>MLHEPSRGIFVELVRQNAKRILEIGPFTNPVCKGANVRYFDVMSKDKLIERASILKRPVHDAVDIDFISPVGDLSIVGENFDACISCHAIEHQPDLVKHLNDIERVLDKNGSYFVIIPDKRYCFDYFIKESTIADVLEARGRKVHTLKSVIEHRALTTHNDVQRHWLGDHGAPRYVTDPSSVNSALAEYDRANGGYIDVHAWQFNPNSFRGIVATLNSLGLTRMKVDRIFQTSYGSHEFYAILSLR</sequence>
<name>A0A1A7GDF6_9ZZZZ</name>
<feature type="domain" description="Methyltransferase type 11" evidence="1">
    <location>
        <begin position="61"/>
        <end position="114"/>
    </location>
</feature>
<evidence type="ECO:0000259" key="1">
    <source>
        <dbReference type="Pfam" id="PF08241"/>
    </source>
</evidence>
<dbReference type="InterPro" id="IPR029063">
    <property type="entry name" value="SAM-dependent_MTases_sf"/>
</dbReference>